<reference evidence="1 2" key="1">
    <citation type="submission" date="2024-01" db="EMBL/GenBank/DDBJ databases">
        <title>The genomes of 5 underutilized Papilionoideae crops provide insights into root nodulation and disease resistanc.</title>
        <authorList>
            <person name="Jiang F."/>
        </authorList>
    </citation>
    <scope>NUCLEOTIDE SEQUENCE [LARGE SCALE GENOMIC DNA]</scope>
    <source>
        <strain evidence="1">LVBAO_FW01</strain>
        <tissue evidence="1">Leaves</tissue>
    </source>
</reference>
<keyword evidence="2" id="KW-1185">Reference proteome</keyword>
<dbReference type="EMBL" id="JAYMYQ010000004">
    <property type="protein sequence ID" value="KAK7338687.1"/>
    <property type="molecule type" value="Genomic_DNA"/>
</dbReference>
<protein>
    <submittedName>
        <fullName evidence="1">Uncharacterized protein</fullName>
    </submittedName>
</protein>
<proteinExistence type="predicted"/>
<name>A0AAN9QKD9_CANGL</name>
<evidence type="ECO:0000313" key="2">
    <source>
        <dbReference type="Proteomes" id="UP001367508"/>
    </source>
</evidence>
<dbReference type="Proteomes" id="UP001367508">
    <property type="component" value="Unassembled WGS sequence"/>
</dbReference>
<comment type="caution">
    <text evidence="1">The sequence shown here is derived from an EMBL/GenBank/DDBJ whole genome shotgun (WGS) entry which is preliminary data.</text>
</comment>
<dbReference type="AlphaFoldDB" id="A0AAN9QKD9"/>
<evidence type="ECO:0000313" key="1">
    <source>
        <dbReference type="EMBL" id="KAK7338687.1"/>
    </source>
</evidence>
<sequence length="105" mass="11868">MQGLTQRPRSKASPPVEIPSLFFSNMEQKVVKLVHLISRLGSRMSYLCEVVNRKDLFALPMESELSLPKRECNAERASRTGEDASLFSSTLFLNRMTCALDLLFS</sequence>
<organism evidence="1 2">
    <name type="scientific">Canavalia gladiata</name>
    <name type="common">Sword bean</name>
    <name type="synonym">Dolichos gladiatus</name>
    <dbReference type="NCBI Taxonomy" id="3824"/>
    <lineage>
        <taxon>Eukaryota</taxon>
        <taxon>Viridiplantae</taxon>
        <taxon>Streptophyta</taxon>
        <taxon>Embryophyta</taxon>
        <taxon>Tracheophyta</taxon>
        <taxon>Spermatophyta</taxon>
        <taxon>Magnoliopsida</taxon>
        <taxon>eudicotyledons</taxon>
        <taxon>Gunneridae</taxon>
        <taxon>Pentapetalae</taxon>
        <taxon>rosids</taxon>
        <taxon>fabids</taxon>
        <taxon>Fabales</taxon>
        <taxon>Fabaceae</taxon>
        <taxon>Papilionoideae</taxon>
        <taxon>50 kb inversion clade</taxon>
        <taxon>NPAAA clade</taxon>
        <taxon>indigoferoid/millettioid clade</taxon>
        <taxon>Phaseoleae</taxon>
        <taxon>Canavalia</taxon>
    </lineage>
</organism>
<gene>
    <name evidence="1" type="ORF">VNO77_19313</name>
</gene>
<accession>A0AAN9QKD9</accession>